<dbReference type="InterPro" id="IPR038444">
    <property type="entry name" value="DUF465_sf"/>
</dbReference>
<gene>
    <name evidence="1" type="ORF">V0U79_04475</name>
</gene>
<protein>
    <submittedName>
        <fullName evidence="1">DUF465 domain-containing protein</fullName>
    </submittedName>
</protein>
<name>A0ABU7LNW2_9PROT</name>
<dbReference type="Proteomes" id="UP001354971">
    <property type="component" value="Unassembled WGS sequence"/>
</dbReference>
<sequence>MSEDEFLEQSTIRAKIDELKFRHRSLDSEVLALQEMGVADQLKVARLKKEKLLLKDRIASLEDRLTPDIIA</sequence>
<evidence type="ECO:0000313" key="1">
    <source>
        <dbReference type="EMBL" id="MEE2525611.1"/>
    </source>
</evidence>
<comment type="caution">
    <text evidence="1">The sequence shown here is derived from an EMBL/GenBank/DDBJ whole genome shotgun (WGS) entry which is preliminary data.</text>
</comment>
<dbReference type="Pfam" id="PF04325">
    <property type="entry name" value="DUF465"/>
    <property type="match status" value="1"/>
</dbReference>
<dbReference type="InterPro" id="IPR007420">
    <property type="entry name" value="DUF465"/>
</dbReference>
<proteinExistence type="predicted"/>
<dbReference type="RefSeq" id="WP_330198272.1">
    <property type="nucleotide sequence ID" value="NZ_JAZDRP010000002.1"/>
</dbReference>
<organism evidence="1 2">
    <name type="scientific">Hyphobacterium lacteum</name>
    <dbReference type="NCBI Taxonomy" id="3116575"/>
    <lineage>
        <taxon>Bacteria</taxon>
        <taxon>Pseudomonadati</taxon>
        <taxon>Pseudomonadota</taxon>
        <taxon>Alphaproteobacteria</taxon>
        <taxon>Maricaulales</taxon>
        <taxon>Maricaulaceae</taxon>
        <taxon>Hyphobacterium</taxon>
    </lineage>
</organism>
<evidence type="ECO:0000313" key="2">
    <source>
        <dbReference type="Proteomes" id="UP001354971"/>
    </source>
</evidence>
<accession>A0ABU7LNW2</accession>
<dbReference type="EMBL" id="JAZDRP010000002">
    <property type="protein sequence ID" value="MEE2525611.1"/>
    <property type="molecule type" value="Genomic_DNA"/>
</dbReference>
<keyword evidence="2" id="KW-1185">Reference proteome</keyword>
<dbReference type="Gene3D" id="6.10.280.50">
    <property type="match status" value="1"/>
</dbReference>
<reference evidence="1 2" key="1">
    <citation type="submission" date="2024-01" db="EMBL/GenBank/DDBJ databases">
        <title>Hyphobacterium bacterium isolated from marine sediment.</title>
        <authorList>
            <person name="Zhao S."/>
        </authorList>
    </citation>
    <scope>NUCLEOTIDE SEQUENCE [LARGE SCALE GENOMIC DNA]</scope>
    <source>
        <strain evidence="2">HN65</strain>
    </source>
</reference>